<dbReference type="InterPro" id="IPR003399">
    <property type="entry name" value="Mce/MlaD"/>
</dbReference>
<organism evidence="3 4">
    <name type="scientific">Nocardioides cavernaquae</name>
    <dbReference type="NCBI Taxonomy" id="2321396"/>
    <lineage>
        <taxon>Bacteria</taxon>
        <taxon>Bacillati</taxon>
        <taxon>Actinomycetota</taxon>
        <taxon>Actinomycetes</taxon>
        <taxon>Propionibacteriales</taxon>
        <taxon>Nocardioidaceae</taxon>
        <taxon>Nocardioides</taxon>
    </lineage>
</organism>
<dbReference type="GO" id="GO:0005576">
    <property type="term" value="C:extracellular region"/>
    <property type="evidence" value="ECO:0007669"/>
    <property type="project" value="TreeGrafter"/>
</dbReference>
<dbReference type="InterPro" id="IPR005693">
    <property type="entry name" value="Mce"/>
</dbReference>
<dbReference type="Proteomes" id="UP000276542">
    <property type="component" value="Unassembled WGS sequence"/>
</dbReference>
<evidence type="ECO:0000259" key="1">
    <source>
        <dbReference type="Pfam" id="PF02470"/>
    </source>
</evidence>
<dbReference type="PANTHER" id="PTHR33371">
    <property type="entry name" value="INTERMEMBRANE PHOSPHOLIPID TRANSPORT SYSTEM BINDING PROTEIN MLAD-RELATED"/>
    <property type="match status" value="1"/>
</dbReference>
<dbReference type="RefSeq" id="WP_120060664.1">
    <property type="nucleotide sequence ID" value="NZ_QYRP01000002.1"/>
</dbReference>
<reference evidence="4" key="1">
    <citation type="submission" date="2018-09" db="EMBL/GenBank/DDBJ databases">
        <authorList>
            <person name="Zhu H."/>
        </authorList>
    </citation>
    <scope>NUCLEOTIDE SEQUENCE [LARGE SCALE GENOMIC DNA]</scope>
    <source>
        <strain evidence="4">K1W22B-1</strain>
    </source>
</reference>
<dbReference type="PANTHER" id="PTHR33371:SF17">
    <property type="entry name" value="MCE-FAMILY PROTEIN MCE1B"/>
    <property type="match status" value="1"/>
</dbReference>
<accession>A0A3A5H7Q2</accession>
<dbReference type="EMBL" id="QYRP01000002">
    <property type="protein sequence ID" value="RJS46693.1"/>
    <property type="molecule type" value="Genomic_DNA"/>
</dbReference>
<proteinExistence type="predicted"/>
<dbReference type="Pfam" id="PF02470">
    <property type="entry name" value="MlaD"/>
    <property type="match status" value="1"/>
</dbReference>
<evidence type="ECO:0000313" key="4">
    <source>
        <dbReference type="Proteomes" id="UP000276542"/>
    </source>
</evidence>
<dbReference type="InterPro" id="IPR052336">
    <property type="entry name" value="MlaD_Phospholipid_Transporter"/>
</dbReference>
<dbReference type="OrthoDB" id="338143at2"/>
<gene>
    <name evidence="3" type="ORF">D4739_11015</name>
</gene>
<comment type="caution">
    <text evidence="3">The sequence shown here is derived from an EMBL/GenBank/DDBJ whole genome shotgun (WGS) entry which is preliminary data.</text>
</comment>
<sequence>MSVRKEQARDLMKLSVFLAFAVFVTVWLAAVTGDMQSGEKTGYRAEFADVSGLQVGDQVRVAGVSVGRVTGIDVQEDSTVMVDFDVDRKLQLDRATSATVRYRNLIGDRLLELDRGASGAQPLAAGGVIALAQTAPAVDLDSLLNGFKPLFAGLNPSQINQLSGQLVEVLQGQTAAIDHLVSSVGSFTSTLGDRSVLITQVVTNLNSVLGEVSSRKDGLGQLVTQLSTLVDGLNKQDTQVLDAAADIDRMARSGADLLARSRNDLTPTLEALRTSARGLNQHAPALQALLTQWPKHYARIQDTASYGAFFNFFLCGIRVQFTNDQGAPVRTPYIGSEAKRCQR</sequence>
<feature type="domain" description="Mammalian cell entry C-terminal" evidence="2">
    <location>
        <begin position="120"/>
        <end position="329"/>
    </location>
</feature>
<dbReference type="InterPro" id="IPR024516">
    <property type="entry name" value="Mce_C"/>
</dbReference>
<dbReference type="Pfam" id="PF11887">
    <property type="entry name" value="Mce4_CUP1"/>
    <property type="match status" value="1"/>
</dbReference>
<feature type="domain" description="Mce/MlaD" evidence="1">
    <location>
        <begin position="42"/>
        <end position="116"/>
    </location>
</feature>
<protein>
    <submittedName>
        <fullName evidence="3">MCE family protein</fullName>
    </submittedName>
</protein>
<dbReference type="GO" id="GO:0051701">
    <property type="term" value="P:biological process involved in interaction with host"/>
    <property type="evidence" value="ECO:0007669"/>
    <property type="project" value="TreeGrafter"/>
</dbReference>
<evidence type="ECO:0000259" key="2">
    <source>
        <dbReference type="Pfam" id="PF11887"/>
    </source>
</evidence>
<keyword evidence="4" id="KW-1185">Reference proteome</keyword>
<evidence type="ECO:0000313" key="3">
    <source>
        <dbReference type="EMBL" id="RJS46693.1"/>
    </source>
</evidence>
<dbReference type="AlphaFoldDB" id="A0A3A5H7Q2"/>
<dbReference type="NCBIfam" id="TIGR00996">
    <property type="entry name" value="Mtu_fam_mce"/>
    <property type="match status" value="1"/>
</dbReference>
<name>A0A3A5H7Q2_9ACTN</name>